<dbReference type="GO" id="GO:0060090">
    <property type="term" value="F:molecular adaptor activity"/>
    <property type="evidence" value="ECO:0007669"/>
    <property type="project" value="TreeGrafter"/>
</dbReference>
<accession>L8GVQ2</accession>
<evidence type="ECO:0000256" key="3">
    <source>
        <dbReference type="ARBA" id="ARBA00023006"/>
    </source>
</evidence>
<dbReference type="Pfam" id="PF00240">
    <property type="entry name" value="ubiquitin"/>
    <property type="match status" value="1"/>
</dbReference>
<evidence type="ECO:0000313" key="9">
    <source>
        <dbReference type="Proteomes" id="UP000011083"/>
    </source>
</evidence>
<evidence type="ECO:0000256" key="4">
    <source>
        <dbReference type="ARBA" id="ARBA00023054"/>
    </source>
</evidence>
<keyword evidence="2" id="KW-0653">Protein transport</keyword>
<dbReference type="GO" id="GO:0034045">
    <property type="term" value="C:phagophore assembly site membrane"/>
    <property type="evidence" value="ECO:0007669"/>
    <property type="project" value="TreeGrafter"/>
</dbReference>
<feature type="compositionally biased region" description="Basic and acidic residues" evidence="6">
    <location>
        <begin position="551"/>
        <end position="560"/>
    </location>
</feature>
<evidence type="ECO:0000256" key="2">
    <source>
        <dbReference type="ARBA" id="ARBA00022927"/>
    </source>
</evidence>
<feature type="coiled-coil region" evidence="5">
    <location>
        <begin position="1184"/>
        <end position="1253"/>
    </location>
</feature>
<proteinExistence type="predicted"/>
<evidence type="ECO:0000259" key="7">
    <source>
        <dbReference type="PROSITE" id="PS50053"/>
    </source>
</evidence>
<dbReference type="CDD" id="cd17039">
    <property type="entry name" value="Ubl_ubiquitin_like"/>
    <property type="match status" value="1"/>
</dbReference>
<dbReference type="InterPro" id="IPR045326">
    <property type="entry name" value="ATG17-like_dom"/>
</dbReference>
<evidence type="ECO:0000256" key="5">
    <source>
        <dbReference type="SAM" id="Coils"/>
    </source>
</evidence>
<feature type="domain" description="Ubiquitin-like" evidence="7">
    <location>
        <begin position="1"/>
        <end position="60"/>
    </location>
</feature>
<evidence type="ECO:0000256" key="6">
    <source>
        <dbReference type="SAM" id="MobiDB-lite"/>
    </source>
</evidence>
<dbReference type="GO" id="GO:0000422">
    <property type="term" value="P:autophagy of mitochondrion"/>
    <property type="evidence" value="ECO:0007669"/>
    <property type="project" value="TreeGrafter"/>
</dbReference>
<evidence type="ECO:0000313" key="8">
    <source>
        <dbReference type="EMBL" id="ELR16141.1"/>
    </source>
</evidence>
<evidence type="ECO:0000256" key="1">
    <source>
        <dbReference type="ARBA" id="ARBA00022448"/>
    </source>
</evidence>
<dbReference type="PROSITE" id="PS50053">
    <property type="entry name" value="UBIQUITIN_2"/>
    <property type="match status" value="1"/>
</dbReference>
<dbReference type="EMBL" id="KB008006">
    <property type="protein sequence ID" value="ELR16141.1"/>
    <property type="molecule type" value="Genomic_DNA"/>
</dbReference>
<dbReference type="GO" id="GO:0034727">
    <property type="term" value="P:piecemeal microautophagy of the nucleus"/>
    <property type="evidence" value="ECO:0007669"/>
    <property type="project" value="TreeGrafter"/>
</dbReference>
<dbReference type="OrthoDB" id="19795at2759"/>
<dbReference type="SUPFAM" id="SSF54236">
    <property type="entry name" value="Ubiquitin-like"/>
    <property type="match status" value="1"/>
</dbReference>
<organism evidence="8 9">
    <name type="scientific">Acanthamoeba castellanii (strain ATCC 30010 / Neff)</name>
    <dbReference type="NCBI Taxonomy" id="1257118"/>
    <lineage>
        <taxon>Eukaryota</taxon>
        <taxon>Amoebozoa</taxon>
        <taxon>Discosea</taxon>
        <taxon>Longamoebia</taxon>
        <taxon>Centramoebida</taxon>
        <taxon>Acanthamoebidae</taxon>
        <taxon>Acanthamoeba</taxon>
    </lineage>
</organism>
<dbReference type="Pfam" id="PF10377">
    <property type="entry name" value="ATG11"/>
    <property type="match status" value="1"/>
</dbReference>
<feature type="compositionally biased region" description="Low complexity" evidence="6">
    <location>
        <begin position="939"/>
        <end position="958"/>
    </location>
</feature>
<dbReference type="Proteomes" id="UP000011083">
    <property type="component" value="Unassembled WGS sequence"/>
</dbReference>
<feature type="coiled-coil region" evidence="5">
    <location>
        <begin position="228"/>
        <end position="262"/>
    </location>
</feature>
<feature type="coiled-coil region" evidence="5">
    <location>
        <begin position="1060"/>
        <end position="1137"/>
    </location>
</feature>
<keyword evidence="4 5" id="KW-0175">Coiled coil</keyword>
<feature type="compositionally biased region" description="Basic and acidic residues" evidence="6">
    <location>
        <begin position="534"/>
        <end position="543"/>
    </location>
</feature>
<feature type="region of interest" description="Disordered" evidence="6">
    <location>
        <begin position="938"/>
        <end position="969"/>
    </location>
</feature>
<dbReference type="OMA" id="EQCKREY"/>
<sequence>MKVYRADTGEAYDVGSSPNSTVASVKAELASLAGVEAADQILLFDRYKLDDANTLAAYHLPAEDKPVFLFNRKQLMPGTPAPKETVLGPIETRVPPETAAPNATGLVGTLLKYQHQFLGHLNFAKAVLVAVDSRIAMSRHCCAEQDMQAKALDVAVAHLNEQYRQVPPSFEAFNEYYQRQKSKHENLLESFETDLAKLREMTLHPALRNGGMQTLMDVVSEARLRKWAEDCQKGNEQLRLRLEEVEHQIVSTQREIDSLAAGFEVNLEGLKEGLKNTGPLRQEVASTKASFSKDYKSVTATIEDLHRGKGEGGSWEICDGFDSMKTVHLKQLDRLTKIDLASAKVLTACAESKHVAILEARVRDIINKFLVLREALTRQQQAFAQLFYVRYLPDAYHAALDEVVRRKAFGKQLAALFTQFAQRLARIRDDEIKQRDAFLTKHGRYIPKNLIPGLPDELPDFVSAFVGRAFPVALDRNLPAIEPQVDSAHAAPPLMNLNSELGVSPPKSSPPTELSGRLGALEAENARLVAEIQGLRREREQQKQKTPMKTPSREREREDEAAAMYRSPYSSPAASSSSSLASPSSSMTGLSGAERKRVEESYQQRILSLEEKLTETYRQASLAEQTREAAEKKVAVAEREMRMMREALALMEGKLKDWEAARKPPAAAHGADAGFGGSADVGFGGNNSSGSVDVSAERAAMKALRVECEDLRERLNKLSEENRLLVSNLHETHETLMEEKGRQKRRDEELEAAAHDGAELRERVSALERRKIALEEELEAAKRSGADSVEAHERALEECRRREAALEADVREALERLDLTARERDDLRTQIAALKDELERAQAVLVEREKAEREIVQKLAQVEAEKEALLQEQKATAQLTEEQSQQLAKSLSKARAEREARKKAAMDVLAQYDMEKGKSLSASTALAIADLASPTSSATFGLSESPTSSSTFTPGRSGIPMRRERSGPLGDEIGRQELLAEANRASQLVEEEQASMAKSISQLEERTRVLQQTLSMREKELESKIGEQVEKEAEVTHLRVALEEEKELLHRSLLEKDLQVQDKQLQITRLEDYIRAKEEEIARLTQARNEEGELQIARLEDYIRAKEEEIVRLTQALDEEREQRQAIAEQKEALEAEMAVRQHDGKTEAEELSKTLAGLHGQLDIKDRNIATLLESNKAKEFLLGDLNDRLKEVTKQMNELEESLTTNKKELEDFRNLEQTLELLRQESEQTKKALEEKIAELTASKQRMLALSDFKVDDLMCFEFDSSAGRYEAFNRGAPNYFLSEESRELFREQHRTRRDHIIGQVVFIMEFVARTPYRLPINTRFYEVTITKIETEAAQP</sequence>
<keyword evidence="9" id="KW-1185">Reference proteome</keyword>
<feature type="region of interest" description="Disordered" evidence="6">
    <location>
        <begin position="734"/>
        <end position="757"/>
    </location>
</feature>
<reference evidence="8 9" key="1">
    <citation type="journal article" date="2013" name="Genome Biol.">
        <title>Genome of Acanthamoeba castellanii highlights extensive lateral gene transfer and early evolution of tyrosine kinase signaling.</title>
        <authorList>
            <person name="Clarke M."/>
            <person name="Lohan A.J."/>
            <person name="Liu B."/>
            <person name="Lagkouvardos I."/>
            <person name="Roy S."/>
            <person name="Zafar N."/>
            <person name="Bertelli C."/>
            <person name="Schilde C."/>
            <person name="Kianianmomeni A."/>
            <person name="Burglin T.R."/>
            <person name="Frech C."/>
            <person name="Turcotte B."/>
            <person name="Kopec K.O."/>
            <person name="Synnott J.M."/>
            <person name="Choo C."/>
            <person name="Paponov I."/>
            <person name="Finkler A."/>
            <person name="Soon Heng Tan C."/>
            <person name="Hutchins A.P."/>
            <person name="Weinmeier T."/>
            <person name="Rattei T."/>
            <person name="Chu J.S."/>
            <person name="Gimenez G."/>
            <person name="Irimia M."/>
            <person name="Rigden D.J."/>
            <person name="Fitzpatrick D.A."/>
            <person name="Lorenzo-Morales J."/>
            <person name="Bateman A."/>
            <person name="Chiu C.H."/>
            <person name="Tang P."/>
            <person name="Hegemann P."/>
            <person name="Fromm H."/>
            <person name="Raoult D."/>
            <person name="Greub G."/>
            <person name="Miranda-Saavedra D."/>
            <person name="Chen N."/>
            <person name="Nash P."/>
            <person name="Ginger M.L."/>
            <person name="Horn M."/>
            <person name="Schaap P."/>
            <person name="Caler L."/>
            <person name="Loftus B."/>
        </authorList>
    </citation>
    <scope>NUCLEOTIDE SEQUENCE [LARGE SCALE GENOMIC DNA]</scope>
    <source>
        <strain evidence="8 9">Neff</strain>
    </source>
</reference>
<dbReference type="Pfam" id="PF04108">
    <property type="entry name" value="ATG17_like"/>
    <property type="match status" value="1"/>
</dbReference>
<dbReference type="VEuPathDB" id="AmoebaDB:ACA1_177490"/>
<dbReference type="GO" id="GO:0061709">
    <property type="term" value="P:reticulophagy"/>
    <property type="evidence" value="ECO:0007669"/>
    <property type="project" value="TreeGrafter"/>
</dbReference>
<dbReference type="InterPro" id="IPR040040">
    <property type="entry name" value="ATG11"/>
</dbReference>
<dbReference type="InterPro" id="IPR029071">
    <property type="entry name" value="Ubiquitin-like_domsf"/>
</dbReference>
<dbReference type="InterPro" id="IPR019460">
    <property type="entry name" value="Atg11_C"/>
</dbReference>
<dbReference type="Gene3D" id="3.10.20.90">
    <property type="entry name" value="Phosphatidylinositol 3-kinase Catalytic Subunit, Chain A, domain 1"/>
    <property type="match status" value="1"/>
</dbReference>
<dbReference type="GeneID" id="14916835"/>
<dbReference type="InterPro" id="IPR000626">
    <property type="entry name" value="Ubiquitin-like_dom"/>
</dbReference>
<protein>
    <submittedName>
        <fullName evidence="8">Ubiquitin domain containing protein</fullName>
    </submittedName>
</protein>
<feature type="region of interest" description="Disordered" evidence="6">
    <location>
        <begin position="534"/>
        <end position="597"/>
    </location>
</feature>
<dbReference type="STRING" id="1257118.L8GVQ2"/>
<dbReference type="KEGG" id="acan:ACA1_177490"/>
<keyword evidence="3" id="KW-0072">Autophagy</keyword>
<feature type="compositionally biased region" description="Low complexity" evidence="6">
    <location>
        <begin position="562"/>
        <end position="592"/>
    </location>
</feature>
<dbReference type="GO" id="GO:0000045">
    <property type="term" value="P:autophagosome assembly"/>
    <property type="evidence" value="ECO:0007669"/>
    <property type="project" value="InterPro"/>
</dbReference>
<dbReference type="GO" id="GO:0015031">
    <property type="term" value="P:protein transport"/>
    <property type="evidence" value="ECO:0007669"/>
    <property type="project" value="UniProtKB-KW"/>
</dbReference>
<feature type="region of interest" description="Disordered" evidence="6">
    <location>
        <begin position="496"/>
        <end position="520"/>
    </location>
</feature>
<dbReference type="GO" id="GO:0019901">
    <property type="term" value="F:protein kinase binding"/>
    <property type="evidence" value="ECO:0007669"/>
    <property type="project" value="TreeGrafter"/>
</dbReference>
<name>L8GVQ2_ACACF</name>
<feature type="coiled-coil region" evidence="5">
    <location>
        <begin position="599"/>
        <end position="661"/>
    </location>
</feature>
<dbReference type="PANTHER" id="PTHR13222:SF1">
    <property type="entry name" value="RB1-INDUCIBLE COILED-COIL PROTEIN 1"/>
    <property type="match status" value="1"/>
</dbReference>
<keyword evidence="1" id="KW-0813">Transport</keyword>
<dbReference type="GO" id="GO:1990316">
    <property type="term" value="C:Atg1/ULK1 kinase complex"/>
    <property type="evidence" value="ECO:0007669"/>
    <property type="project" value="TreeGrafter"/>
</dbReference>
<dbReference type="RefSeq" id="XP_004338154.1">
    <property type="nucleotide sequence ID" value="XM_004338106.1"/>
</dbReference>
<dbReference type="GO" id="GO:0034517">
    <property type="term" value="P:ribophagy"/>
    <property type="evidence" value="ECO:0007669"/>
    <property type="project" value="TreeGrafter"/>
</dbReference>
<dbReference type="PANTHER" id="PTHR13222">
    <property type="entry name" value="RB1-INDUCIBLE COILED-COIL"/>
    <property type="match status" value="1"/>
</dbReference>
<gene>
    <name evidence="8" type="ORF">ACA1_177490</name>
</gene>